<dbReference type="GO" id="GO:0004520">
    <property type="term" value="F:DNA endonuclease activity"/>
    <property type="evidence" value="ECO:0007669"/>
    <property type="project" value="InterPro"/>
</dbReference>
<name>A0A6B8RJV5_9BACL</name>
<dbReference type="GO" id="GO:0003677">
    <property type="term" value="F:DNA binding"/>
    <property type="evidence" value="ECO:0007669"/>
    <property type="project" value="UniProtKB-KW"/>
</dbReference>
<keyword evidence="3" id="KW-0460">Magnesium</keyword>
<dbReference type="Pfam" id="PF02075">
    <property type="entry name" value="RuvC"/>
    <property type="match status" value="1"/>
</dbReference>
<dbReference type="InterPro" id="IPR002176">
    <property type="entry name" value="X-over_junc_endoDNase_RuvC"/>
</dbReference>
<keyword evidence="6" id="KW-0234">DNA repair</keyword>
<organism evidence="7 8">
    <name type="scientific">Paenibacillus psychroresistens</name>
    <dbReference type="NCBI Taxonomy" id="1778678"/>
    <lineage>
        <taxon>Bacteria</taxon>
        <taxon>Bacillati</taxon>
        <taxon>Bacillota</taxon>
        <taxon>Bacilli</taxon>
        <taxon>Bacillales</taxon>
        <taxon>Paenibacillaceae</taxon>
        <taxon>Paenibacillus</taxon>
    </lineage>
</organism>
<dbReference type="SUPFAM" id="SSF53098">
    <property type="entry name" value="Ribonuclease H-like"/>
    <property type="match status" value="1"/>
</dbReference>
<evidence type="ECO:0000256" key="4">
    <source>
        <dbReference type="ARBA" id="ARBA00023125"/>
    </source>
</evidence>
<dbReference type="EMBL" id="CP034235">
    <property type="protein sequence ID" value="QGQ95843.1"/>
    <property type="molecule type" value="Genomic_DNA"/>
</dbReference>
<proteinExistence type="inferred from homology"/>
<dbReference type="OrthoDB" id="2850721at2"/>
<keyword evidence="2" id="KW-0227">DNA damage</keyword>
<reference evidence="8" key="1">
    <citation type="submission" date="2018-11" db="EMBL/GenBank/DDBJ databases">
        <title>Complete genome sequence of Paenibacillus sp. ML311-T8.</title>
        <authorList>
            <person name="Nam Y.-D."/>
            <person name="Kang J."/>
            <person name="Chung W.-H."/>
            <person name="Park Y.S."/>
        </authorList>
    </citation>
    <scope>NUCLEOTIDE SEQUENCE [LARGE SCALE GENOMIC DNA]</scope>
    <source>
        <strain evidence="8">ML311-T8</strain>
    </source>
</reference>
<protein>
    <submittedName>
        <fullName evidence="7">Uncharacterized protein</fullName>
    </submittedName>
</protein>
<evidence type="ECO:0000256" key="1">
    <source>
        <dbReference type="ARBA" id="ARBA00009518"/>
    </source>
</evidence>
<dbReference type="InterPro" id="IPR036397">
    <property type="entry name" value="RNaseH_sf"/>
</dbReference>
<comment type="similarity">
    <text evidence="1">Belongs to the RuvC family.</text>
</comment>
<dbReference type="AlphaFoldDB" id="A0A6B8RJV5"/>
<keyword evidence="5" id="KW-0233">DNA recombination</keyword>
<evidence type="ECO:0000256" key="6">
    <source>
        <dbReference type="ARBA" id="ARBA00023204"/>
    </source>
</evidence>
<evidence type="ECO:0000256" key="2">
    <source>
        <dbReference type="ARBA" id="ARBA00022763"/>
    </source>
</evidence>
<keyword evidence="4" id="KW-0238">DNA-binding</keyword>
<dbReference type="GO" id="GO:0006281">
    <property type="term" value="P:DNA repair"/>
    <property type="evidence" value="ECO:0007669"/>
    <property type="project" value="UniProtKB-KW"/>
</dbReference>
<gene>
    <name evidence="7" type="ORF">EHS13_13630</name>
</gene>
<dbReference type="InterPro" id="IPR012337">
    <property type="entry name" value="RNaseH-like_sf"/>
</dbReference>
<dbReference type="GO" id="GO:0006310">
    <property type="term" value="P:DNA recombination"/>
    <property type="evidence" value="ECO:0007669"/>
    <property type="project" value="UniProtKB-KW"/>
</dbReference>
<dbReference type="Gene3D" id="3.30.420.10">
    <property type="entry name" value="Ribonuclease H-like superfamily/Ribonuclease H"/>
    <property type="match status" value="1"/>
</dbReference>
<evidence type="ECO:0000313" key="7">
    <source>
        <dbReference type="EMBL" id="QGQ95843.1"/>
    </source>
</evidence>
<sequence length="184" mass="20020">MSRYVGIDPSTKTGLVVLDEAGEIWEAIEIDTGLNGQSPTSKEMKRLVVRIISYVIPGDEVAIEGFGFSSQSGFLLGGIGWLLRVALDDIGVRYKDIAPSQLKKFTGEGGNAAKEAVAVGVYKRWGFQSKSNNITDAFVLAQIVRAIHEPVHLIALQKEVIKQIQTPIAAKIKGKTKTNRRKAV</sequence>
<accession>A0A6B8RJV5</accession>
<evidence type="ECO:0000256" key="5">
    <source>
        <dbReference type="ARBA" id="ARBA00023172"/>
    </source>
</evidence>
<dbReference type="Proteomes" id="UP000426246">
    <property type="component" value="Chromosome"/>
</dbReference>
<evidence type="ECO:0000313" key="8">
    <source>
        <dbReference type="Proteomes" id="UP000426246"/>
    </source>
</evidence>
<keyword evidence="8" id="KW-1185">Reference proteome</keyword>
<dbReference type="RefSeq" id="WP_155700878.1">
    <property type="nucleotide sequence ID" value="NZ_CP034235.1"/>
</dbReference>
<evidence type="ECO:0000256" key="3">
    <source>
        <dbReference type="ARBA" id="ARBA00022842"/>
    </source>
</evidence>
<dbReference type="KEGG" id="ppsc:EHS13_13630"/>